<sequence>MHSNEYLFIVYPFFGYEYCYEMIKCETIKENIRNIVKGELCEMCHILRWRLQTIRFGRDSTRHVRAVRAMAFARFDIKALAGGCQVFVYVVLLDLARRRRV</sequence>
<dbReference type="Proteomes" id="UP000242263">
    <property type="component" value="Unassembled WGS sequence"/>
</dbReference>
<dbReference type="AlphaFoldDB" id="A0A2I1M5F6"/>
<protein>
    <submittedName>
        <fullName evidence="1">Uncharacterized protein</fullName>
    </submittedName>
</protein>
<evidence type="ECO:0000313" key="1">
    <source>
        <dbReference type="EMBL" id="PKZ15366.1"/>
    </source>
</evidence>
<evidence type="ECO:0000313" key="2">
    <source>
        <dbReference type="Proteomes" id="UP000242263"/>
    </source>
</evidence>
<dbReference type="EMBL" id="PKGU01000002">
    <property type="protein sequence ID" value="PKZ15366.1"/>
    <property type="molecule type" value="Genomic_DNA"/>
</dbReference>
<gene>
    <name evidence="1" type="ORF">CYJ32_03030</name>
</gene>
<organism evidence="1 2">
    <name type="scientific">Alloscardovia omnicolens</name>
    <dbReference type="NCBI Taxonomy" id="419015"/>
    <lineage>
        <taxon>Bacteria</taxon>
        <taxon>Bacillati</taxon>
        <taxon>Actinomycetota</taxon>
        <taxon>Actinomycetes</taxon>
        <taxon>Bifidobacteriales</taxon>
        <taxon>Bifidobacteriaceae</taxon>
        <taxon>Alloscardovia</taxon>
    </lineage>
</organism>
<comment type="caution">
    <text evidence="1">The sequence shown here is derived from an EMBL/GenBank/DDBJ whole genome shotgun (WGS) entry which is preliminary data.</text>
</comment>
<proteinExistence type="predicted"/>
<name>A0A2I1M5F6_9BIFI</name>
<accession>A0A2I1M5F6</accession>
<reference evidence="1 2" key="1">
    <citation type="submission" date="2017-12" db="EMBL/GenBank/DDBJ databases">
        <title>Phylogenetic diversity of female urinary microbiome.</title>
        <authorList>
            <person name="Thomas-White K."/>
            <person name="Wolfe A.J."/>
        </authorList>
    </citation>
    <scope>NUCLEOTIDE SEQUENCE [LARGE SCALE GENOMIC DNA]</scope>
    <source>
        <strain evidence="1 2">UMB0064</strain>
    </source>
</reference>